<keyword evidence="13" id="KW-1185">Reference proteome</keyword>
<dbReference type="InterPro" id="IPR036188">
    <property type="entry name" value="FAD/NAD-bd_sf"/>
</dbReference>
<dbReference type="RefSeq" id="WP_090748034.1">
    <property type="nucleotide sequence ID" value="NZ_FOBW01000012.1"/>
</dbReference>
<evidence type="ECO:0000256" key="1">
    <source>
        <dbReference type="ARBA" id="ARBA00001917"/>
    </source>
</evidence>
<dbReference type="GO" id="GO:0010181">
    <property type="term" value="F:FMN binding"/>
    <property type="evidence" value="ECO:0007669"/>
    <property type="project" value="InterPro"/>
</dbReference>
<dbReference type="PANTHER" id="PTHR42917:SF2">
    <property type="entry name" value="2,4-DIENOYL-COA REDUCTASE [(2E)-ENOYL-COA-PRODUCING]"/>
    <property type="match status" value="1"/>
</dbReference>
<evidence type="ECO:0000256" key="9">
    <source>
        <dbReference type="ARBA" id="ARBA00023014"/>
    </source>
</evidence>
<proteinExistence type="inferred from homology"/>
<dbReference type="PANTHER" id="PTHR42917">
    <property type="entry name" value="2,4-DIENOYL-COA REDUCTASE"/>
    <property type="match status" value="1"/>
</dbReference>
<dbReference type="Pfam" id="PF00724">
    <property type="entry name" value="Oxidored_FMN"/>
    <property type="match status" value="1"/>
</dbReference>
<evidence type="ECO:0000259" key="10">
    <source>
        <dbReference type="Pfam" id="PF00724"/>
    </source>
</evidence>
<keyword evidence="8" id="KW-0408">Iron</keyword>
<dbReference type="InterPro" id="IPR023753">
    <property type="entry name" value="FAD/NAD-binding_dom"/>
</dbReference>
<sequence length="658" mass="72603">MNYPRLFEEGRIGKLTLKNRLVMPGMGTNLVGPDGEVTDHQIAYYEERAKGGTGLIIVEFTTIDNELGKGLLNQLRIDEDRFIPGIQRLANAVKKYGAKIFVQIHHAGRQSNSGLIGGKQIVAPSPVTCKAVGEEPRELTTVEVKELVNKFIMGAVRCKTAGVDGVEVHGAHGYLINQFLSPNSNRRNDEYGGSFENRMRFLKEIVLGIKEKCGQDFPVTVRLSVDEFEDGGIDIEQSKEMSRYLEEIGVDAIHASAGTYHSMDKIIESPMFEQGWRVYLAEEMKTVVDIPVITVGVIRDPAFAEKILADGRADFIAMGRSHIADPEWAKKAIEGREQEIRKCINCLHCIKTVMNLSHLQCSVNVRAGRELEFTEFRQTEEKRHVTIVGGGPGGMETARVLSLKGYDVTIFEKDSKLGGQLNLVTAPVSKEKMNWMIDYHSNEMKRLNVDVRLNTVATIDEVKALNPYAVFLATGAKPIVPDLAGNDLANVWDYEDVYLKRKEFVGQKVIVVGSGMVCYSVTSQLAKAGNDVTLIDVPTETGSKVTAPTKAMLYKRMKNAGVEIVTDKNVAEVRPNSVVVEDELGISSELAVDHVVFAMGTESYNPLEASYREHFDNVFVIGDAINPGSITNAIRDGFEKAYVIEDLVVKKVAASIGV</sequence>
<evidence type="ECO:0000256" key="6">
    <source>
        <dbReference type="ARBA" id="ARBA00022723"/>
    </source>
</evidence>
<dbReference type="GO" id="GO:0046872">
    <property type="term" value="F:metal ion binding"/>
    <property type="evidence" value="ECO:0007669"/>
    <property type="project" value="UniProtKB-KW"/>
</dbReference>
<dbReference type="InterPro" id="IPR051793">
    <property type="entry name" value="NADH:flavin_oxidoreductase"/>
</dbReference>
<dbReference type="PRINTS" id="PR00368">
    <property type="entry name" value="FADPNR"/>
</dbReference>
<dbReference type="GO" id="GO:0051536">
    <property type="term" value="F:iron-sulfur cluster binding"/>
    <property type="evidence" value="ECO:0007669"/>
    <property type="project" value="UniProtKB-KW"/>
</dbReference>
<keyword evidence="5" id="KW-0288">FMN</keyword>
<dbReference type="Pfam" id="PF07992">
    <property type="entry name" value="Pyr_redox_2"/>
    <property type="match status" value="1"/>
</dbReference>
<dbReference type="EMBL" id="FOBW01000012">
    <property type="protein sequence ID" value="SEN37913.1"/>
    <property type="molecule type" value="Genomic_DNA"/>
</dbReference>
<dbReference type="Proteomes" id="UP000198553">
    <property type="component" value="Unassembled WGS sequence"/>
</dbReference>
<reference evidence="13" key="1">
    <citation type="submission" date="2016-10" db="EMBL/GenBank/DDBJ databases">
        <authorList>
            <person name="Varghese N."/>
            <person name="Submissions S."/>
        </authorList>
    </citation>
    <scope>NUCLEOTIDE SEQUENCE [LARGE SCALE GENOMIC DNA]</scope>
    <source>
        <strain evidence="13">B48,IBRC-M 10115,DSM 25386,CECT 8001</strain>
    </source>
</reference>
<dbReference type="Gene3D" id="3.40.50.720">
    <property type="entry name" value="NAD(P)-binding Rossmann-like Domain"/>
    <property type="match status" value="1"/>
</dbReference>
<keyword evidence="7" id="KW-0560">Oxidoreductase</keyword>
<dbReference type="InterPro" id="IPR001155">
    <property type="entry name" value="OxRdtase_FMN_N"/>
</dbReference>
<dbReference type="AlphaFoldDB" id="A0A1H8G1N0"/>
<keyword evidence="6" id="KW-0479">Metal-binding</keyword>
<evidence type="ECO:0000259" key="11">
    <source>
        <dbReference type="Pfam" id="PF07992"/>
    </source>
</evidence>
<evidence type="ECO:0000256" key="4">
    <source>
        <dbReference type="ARBA" id="ARBA00022630"/>
    </source>
</evidence>
<feature type="domain" description="FAD/NAD(P)-binding" evidence="11">
    <location>
        <begin position="384"/>
        <end position="637"/>
    </location>
</feature>
<evidence type="ECO:0000256" key="7">
    <source>
        <dbReference type="ARBA" id="ARBA00023002"/>
    </source>
</evidence>
<evidence type="ECO:0000256" key="3">
    <source>
        <dbReference type="ARBA" id="ARBA00011048"/>
    </source>
</evidence>
<feature type="domain" description="NADH:flavin oxidoreductase/NADH oxidase N-terminal" evidence="10">
    <location>
        <begin position="6"/>
        <end position="339"/>
    </location>
</feature>
<keyword evidence="4" id="KW-0285">Flavoprotein</keyword>
<evidence type="ECO:0000313" key="13">
    <source>
        <dbReference type="Proteomes" id="UP000198553"/>
    </source>
</evidence>
<dbReference type="STRING" id="930146.SAMN05192533_11252"/>
<dbReference type="Gene3D" id="3.20.20.70">
    <property type="entry name" value="Aldolase class I"/>
    <property type="match status" value="1"/>
</dbReference>
<dbReference type="Gene3D" id="3.50.50.60">
    <property type="entry name" value="FAD/NAD(P)-binding domain"/>
    <property type="match status" value="1"/>
</dbReference>
<dbReference type="CDD" id="cd02803">
    <property type="entry name" value="OYE_like_FMN_family"/>
    <property type="match status" value="1"/>
</dbReference>
<dbReference type="InterPro" id="IPR013785">
    <property type="entry name" value="Aldolase_TIM"/>
</dbReference>
<evidence type="ECO:0000313" key="12">
    <source>
        <dbReference type="EMBL" id="SEN37913.1"/>
    </source>
</evidence>
<dbReference type="SUPFAM" id="SSF51395">
    <property type="entry name" value="FMN-linked oxidoreductases"/>
    <property type="match status" value="1"/>
</dbReference>
<evidence type="ECO:0000256" key="2">
    <source>
        <dbReference type="ARBA" id="ARBA00001966"/>
    </source>
</evidence>
<comment type="similarity">
    <text evidence="3">In the N-terminal section; belongs to the NADH:flavin oxidoreductase/NADH oxidase family.</text>
</comment>
<protein>
    <submittedName>
        <fullName evidence="12">2,4-dienoyl-CoA reductase</fullName>
    </submittedName>
</protein>
<keyword evidence="9" id="KW-0411">Iron-sulfur</keyword>
<dbReference type="SUPFAM" id="SSF51905">
    <property type="entry name" value="FAD/NAD(P)-binding domain"/>
    <property type="match status" value="1"/>
</dbReference>
<dbReference type="OrthoDB" id="9772736at2"/>
<organism evidence="12 13">
    <name type="scientific">Mesobacillus persicus</name>
    <dbReference type="NCBI Taxonomy" id="930146"/>
    <lineage>
        <taxon>Bacteria</taxon>
        <taxon>Bacillati</taxon>
        <taxon>Bacillota</taxon>
        <taxon>Bacilli</taxon>
        <taxon>Bacillales</taxon>
        <taxon>Bacillaceae</taxon>
        <taxon>Mesobacillus</taxon>
    </lineage>
</organism>
<evidence type="ECO:0000256" key="8">
    <source>
        <dbReference type="ARBA" id="ARBA00023004"/>
    </source>
</evidence>
<evidence type="ECO:0000256" key="5">
    <source>
        <dbReference type="ARBA" id="ARBA00022643"/>
    </source>
</evidence>
<dbReference type="GO" id="GO:0016491">
    <property type="term" value="F:oxidoreductase activity"/>
    <property type="evidence" value="ECO:0007669"/>
    <property type="project" value="UniProtKB-KW"/>
</dbReference>
<gene>
    <name evidence="12" type="ORF">SAMN05192533_11252</name>
</gene>
<comment type="cofactor">
    <cofactor evidence="2">
        <name>[4Fe-4S] cluster</name>
        <dbReference type="ChEBI" id="CHEBI:49883"/>
    </cofactor>
</comment>
<accession>A0A1H8G1N0</accession>
<name>A0A1H8G1N0_9BACI</name>
<comment type="cofactor">
    <cofactor evidence="1">
        <name>FMN</name>
        <dbReference type="ChEBI" id="CHEBI:58210"/>
    </cofactor>
</comment>